<accession>A0A2I0SM28</accession>
<evidence type="ECO:0000313" key="2">
    <source>
        <dbReference type="EMBL" id="PKT70950.1"/>
    </source>
</evidence>
<comment type="caution">
    <text evidence="2">The sequence shown here is derived from an EMBL/GenBank/DDBJ whole genome shotgun (WGS) entry which is preliminary data.</text>
</comment>
<dbReference type="AlphaFoldDB" id="A0A2I0SM28"/>
<reference evidence="2 3" key="1">
    <citation type="submission" date="2017-12" db="EMBL/GenBank/DDBJ databases">
        <title>Streptomyces populusis sp. nov., a novel endophytic actinobacterium isolated from stems of Populus adenopoda Maxim.</title>
        <authorList>
            <person name="Wang Z."/>
        </authorList>
    </citation>
    <scope>NUCLEOTIDE SEQUENCE [LARGE SCALE GENOMIC DNA]</scope>
    <source>
        <strain evidence="2 3">A249</strain>
    </source>
</reference>
<feature type="compositionally biased region" description="Polar residues" evidence="1">
    <location>
        <begin position="65"/>
        <end position="82"/>
    </location>
</feature>
<feature type="compositionally biased region" description="Basic and acidic residues" evidence="1">
    <location>
        <begin position="46"/>
        <end position="57"/>
    </location>
</feature>
<gene>
    <name evidence="2" type="ORF">CW362_22035</name>
</gene>
<dbReference type="EMBL" id="PJOS01000042">
    <property type="protein sequence ID" value="PKT70950.1"/>
    <property type="molecule type" value="Genomic_DNA"/>
</dbReference>
<feature type="region of interest" description="Disordered" evidence="1">
    <location>
        <begin position="46"/>
        <end position="110"/>
    </location>
</feature>
<dbReference type="Proteomes" id="UP000236178">
    <property type="component" value="Unassembled WGS sequence"/>
</dbReference>
<organism evidence="2 3">
    <name type="scientific">Streptomyces populi</name>
    <dbReference type="NCBI Taxonomy" id="2058924"/>
    <lineage>
        <taxon>Bacteria</taxon>
        <taxon>Bacillati</taxon>
        <taxon>Actinomycetota</taxon>
        <taxon>Actinomycetes</taxon>
        <taxon>Kitasatosporales</taxon>
        <taxon>Streptomycetaceae</taxon>
        <taxon>Streptomyces</taxon>
    </lineage>
</organism>
<protein>
    <submittedName>
        <fullName evidence="2">Uncharacterized protein</fullName>
    </submittedName>
</protein>
<evidence type="ECO:0000313" key="3">
    <source>
        <dbReference type="Proteomes" id="UP000236178"/>
    </source>
</evidence>
<feature type="compositionally biased region" description="Basic and acidic residues" evidence="1">
    <location>
        <begin position="84"/>
        <end position="96"/>
    </location>
</feature>
<keyword evidence="3" id="KW-1185">Reference proteome</keyword>
<name>A0A2I0SM28_9ACTN</name>
<proteinExistence type="predicted"/>
<sequence>MQSDKGGVQWFWAFVSLVGENQAGTALQVLPSVAAAEVGHVAGVGAEKRGTGDETRRQQRKYGCGNTSTLGSQAGRSGNTCQDGGRKAETEVHGVPEFRSTLSPARADARLSHDLLDLGAQRE</sequence>
<evidence type="ECO:0000256" key="1">
    <source>
        <dbReference type="SAM" id="MobiDB-lite"/>
    </source>
</evidence>